<dbReference type="CDD" id="cd04301">
    <property type="entry name" value="NAT_SF"/>
    <property type="match status" value="1"/>
</dbReference>
<gene>
    <name evidence="2" type="ORF">D0Z07_8090</name>
</gene>
<proteinExistence type="predicted"/>
<dbReference type="PANTHER" id="PTHR42791">
    <property type="entry name" value="GNAT FAMILY ACETYLTRANSFERASE"/>
    <property type="match status" value="1"/>
</dbReference>
<protein>
    <recommendedName>
        <fullName evidence="1">N-acetyltransferase domain-containing protein</fullName>
    </recommendedName>
</protein>
<accession>A0A9P7ATZ3</accession>
<dbReference type="InterPro" id="IPR000182">
    <property type="entry name" value="GNAT_dom"/>
</dbReference>
<organism evidence="2 3">
    <name type="scientific">Hyphodiscus hymeniophilus</name>
    <dbReference type="NCBI Taxonomy" id="353542"/>
    <lineage>
        <taxon>Eukaryota</taxon>
        <taxon>Fungi</taxon>
        <taxon>Dikarya</taxon>
        <taxon>Ascomycota</taxon>
        <taxon>Pezizomycotina</taxon>
        <taxon>Leotiomycetes</taxon>
        <taxon>Helotiales</taxon>
        <taxon>Hyphodiscaceae</taxon>
        <taxon>Hyphodiscus</taxon>
    </lineage>
</organism>
<dbReference type="OrthoDB" id="2115692at2759"/>
<evidence type="ECO:0000259" key="1">
    <source>
        <dbReference type="PROSITE" id="PS51186"/>
    </source>
</evidence>
<dbReference type="InterPro" id="IPR016181">
    <property type="entry name" value="Acyl_CoA_acyltransferase"/>
</dbReference>
<dbReference type="Gene3D" id="3.40.630.30">
    <property type="match status" value="1"/>
</dbReference>
<dbReference type="EMBL" id="VNKQ01000016">
    <property type="protein sequence ID" value="KAG0646333.1"/>
    <property type="molecule type" value="Genomic_DNA"/>
</dbReference>
<feature type="domain" description="N-acetyltransferase" evidence="1">
    <location>
        <begin position="10"/>
        <end position="207"/>
    </location>
</feature>
<sequence length="211" mass="24339">MTSFSHEPELKLDFATPNDARDISDIWYECFPEKFLKKMFPQIPAVQQWWDDANTFDMLNRPAAKYLKVTDLAANDGKGKIVGYAKWFVPVDGQKPDFESRFPPWAQDSNKELCERFFGHLMLERRKSLEERQHYYLDMLGTIPAYQRRGVGSMLVGWGTNLADRDGVEAYVEASDQGRAVYAKHGFQPLEPFTIPGEDFQVTCFLRPAPK</sequence>
<dbReference type="InterPro" id="IPR052523">
    <property type="entry name" value="Trichothecene_AcTrans"/>
</dbReference>
<dbReference type="GO" id="GO:0016747">
    <property type="term" value="F:acyltransferase activity, transferring groups other than amino-acyl groups"/>
    <property type="evidence" value="ECO:0007669"/>
    <property type="project" value="InterPro"/>
</dbReference>
<dbReference type="PROSITE" id="PS51186">
    <property type="entry name" value="GNAT"/>
    <property type="match status" value="1"/>
</dbReference>
<dbReference type="Pfam" id="PF00583">
    <property type="entry name" value="Acetyltransf_1"/>
    <property type="match status" value="1"/>
</dbReference>
<dbReference type="PANTHER" id="PTHR42791:SF17">
    <property type="entry name" value="ACETYLTRANSFERASE, GNAT FAMILY FAMILY (AFU_ORTHOLOGUE AFUA_8G05690)"/>
    <property type="match status" value="1"/>
</dbReference>
<evidence type="ECO:0000313" key="2">
    <source>
        <dbReference type="EMBL" id="KAG0646333.1"/>
    </source>
</evidence>
<dbReference type="Proteomes" id="UP000785200">
    <property type="component" value="Unassembled WGS sequence"/>
</dbReference>
<comment type="caution">
    <text evidence="2">The sequence shown here is derived from an EMBL/GenBank/DDBJ whole genome shotgun (WGS) entry which is preliminary data.</text>
</comment>
<name>A0A9P7ATZ3_9HELO</name>
<keyword evidence="3" id="KW-1185">Reference proteome</keyword>
<reference evidence="2" key="1">
    <citation type="submission" date="2019-07" db="EMBL/GenBank/DDBJ databases">
        <title>Hyphodiscus hymeniophilus genome sequencing and assembly.</title>
        <authorList>
            <person name="Kramer G."/>
            <person name="Nodwell J."/>
        </authorList>
    </citation>
    <scope>NUCLEOTIDE SEQUENCE</scope>
    <source>
        <strain evidence="2">ATCC 34498</strain>
    </source>
</reference>
<dbReference type="AlphaFoldDB" id="A0A9P7ATZ3"/>
<dbReference type="SUPFAM" id="SSF55729">
    <property type="entry name" value="Acyl-CoA N-acyltransferases (Nat)"/>
    <property type="match status" value="1"/>
</dbReference>
<evidence type="ECO:0000313" key="3">
    <source>
        <dbReference type="Proteomes" id="UP000785200"/>
    </source>
</evidence>